<evidence type="ECO:0000256" key="5">
    <source>
        <dbReference type="ARBA" id="ARBA00022553"/>
    </source>
</evidence>
<dbReference type="PRINTS" id="PR00344">
    <property type="entry name" value="BCTRLSENSOR"/>
</dbReference>
<dbReference type="InterPro" id="IPR005467">
    <property type="entry name" value="His_kinase_dom"/>
</dbReference>
<dbReference type="InterPro" id="IPR050980">
    <property type="entry name" value="2C_sensor_his_kinase"/>
</dbReference>
<evidence type="ECO:0000256" key="7">
    <source>
        <dbReference type="ARBA" id="ARBA00022741"/>
    </source>
</evidence>
<dbReference type="InterPro" id="IPR003594">
    <property type="entry name" value="HATPase_dom"/>
</dbReference>
<comment type="subcellular location">
    <subcellularLocation>
        <location evidence="2">Cell membrane</location>
        <topology evidence="2">Multi-pass membrane protein</topology>
    </subcellularLocation>
</comment>
<dbReference type="EMBL" id="PDSH01000014">
    <property type="protein sequence ID" value="PIE25000.1"/>
    <property type="molecule type" value="Genomic_DNA"/>
</dbReference>
<proteinExistence type="predicted"/>
<keyword evidence="4" id="KW-1003">Cell membrane</keyword>
<dbReference type="Proteomes" id="UP000243469">
    <property type="component" value="Unassembled WGS sequence"/>
</dbReference>
<feature type="domain" description="Histidine kinase" evidence="11">
    <location>
        <begin position="210"/>
        <end position="414"/>
    </location>
</feature>
<evidence type="ECO:0000313" key="12">
    <source>
        <dbReference type="EMBL" id="PIE25000.1"/>
    </source>
</evidence>
<keyword evidence="5" id="KW-0597">Phosphoprotein</keyword>
<dbReference type="PANTHER" id="PTHR44936:SF10">
    <property type="entry name" value="SENSOR PROTEIN RSTB"/>
    <property type="match status" value="1"/>
</dbReference>
<keyword evidence="7" id="KW-0547">Nucleotide-binding</keyword>
<dbReference type="Gene3D" id="3.30.565.10">
    <property type="entry name" value="Histidine kinase-like ATPase, C-terminal domain"/>
    <property type="match status" value="1"/>
</dbReference>
<gene>
    <name evidence="12" type="ORF">CSA60_02420</name>
</gene>
<dbReference type="GO" id="GO:0005886">
    <property type="term" value="C:plasma membrane"/>
    <property type="evidence" value="ECO:0007669"/>
    <property type="project" value="UniProtKB-SubCell"/>
</dbReference>
<feature type="transmembrane region" description="Helical" evidence="10">
    <location>
        <begin position="40"/>
        <end position="61"/>
    </location>
</feature>
<dbReference type="GO" id="GO:0005524">
    <property type="term" value="F:ATP binding"/>
    <property type="evidence" value="ECO:0007669"/>
    <property type="project" value="UniProtKB-KW"/>
</dbReference>
<dbReference type="Gene3D" id="1.10.287.130">
    <property type="match status" value="1"/>
</dbReference>
<dbReference type="SMART" id="SM00387">
    <property type="entry name" value="HATPase_c"/>
    <property type="match status" value="1"/>
</dbReference>
<dbReference type="InterPro" id="IPR003661">
    <property type="entry name" value="HisK_dim/P_dom"/>
</dbReference>
<organism evidence="12 13">
    <name type="scientific">Neptuniibacter caesariensis</name>
    <dbReference type="NCBI Taxonomy" id="207954"/>
    <lineage>
        <taxon>Bacteria</taxon>
        <taxon>Pseudomonadati</taxon>
        <taxon>Pseudomonadota</taxon>
        <taxon>Gammaproteobacteria</taxon>
        <taxon>Oceanospirillales</taxon>
        <taxon>Oceanospirillaceae</taxon>
        <taxon>Neptuniibacter</taxon>
    </lineage>
</organism>
<feature type="transmembrane region" description="Helical" evidence="10">
    <location>
        <begin position="81"/>
        <end position="106"/>
    </location>
</feature>
<sequence length="416" mass="46795">MANHHDNLLQLSYIRTVTLFGWCLTVVFSLYGLQADLNIWFIGSALGLLALLNLITYARLLSPWPVIEPEFFTQLIAEMSLYGAILFHMGGATNPFIFLLLVPLIIASATLSKRYVWLASITAVGIYSSLLFYYESLVQLQGNHQHRVLELFDFYILGMWINFLLTVLVVTYFIVRMRHSMQAQQDRLEEEREKRIQDQQLLSLATMAAGTAHELGTPLSTMQVLLKELEYEHQDKPELLEDLTLLRQQTDLCAARLQQMAQSVKQEQSSTLILPATQIVAETVEQFILQRPEVTQTLTVSGRGTSPELSCTTSLRQSLLNLLNNAADAEPKGIEIDLDWGQQEVLFRIHDKGPGITLEQSTNLGKPFMTTKGKGLGIGLFLTATTLARYAGDVRLYNHPEGGTLTEVRLPIKAER</sequence>
<keyword evidence="9" id="KW-0067">ATP-binding</keyword>
<comment type="catalytic activity">
    <reaction evidence="1">
        <text>ATP + protein L-histidine = ADP + protein N-phospho-L-histidine.</text>
        <dbReference type="EC" id="2.7.13.3"/>
    </reaction>
</comment>
<evidence type="ECO:0000256" key="2">
    <source>
        <dbReference type="ARBA" id="ARBA00004651"/>
    </source>
</evidence>
<evidence type="ECO:0000256" key="6">
    <source>
        <dbReference type="ARBA" id="ARBA00022679"/>
    </source>
</evidence>
<evidence type="ECO:0000256" key="3">
    <source>
        <dbReference type="ARBA" id="ARBA00012438"/>
    </source>
</evidence>
<evidence type="ECO:0000256" key="10">
    <source>
        <dbReference type="SAM" id="Phobius"/>
    </source>
</evidence>
<dbReference type="InterPro" id="IPR036097">
    <property type="entry name" value="HisK_dim/P_sf"/>
</dbReference>
<keyword evidence="10" id="KW-0812">Transmembrane</keyword>
<feature type="transmembrane region" description="Helical" evidence="10">
    <location>
        <begin position="154"/>
        <end position="175"/>
    </location>
</feature>
<evidence type="ECO:0000256" key="9">
    <source>
        <dbReference type="ARBA" id="ARBA00022840"/>
    </source>
</evidence>
<evidence type="ECO:0000313" key="13">
    <source>
        <dbReference type="Proteomes" id="UP000243469"/>
    </source>
</evidence>
<reference evidence="12 13" key="1">
    <citation type="submission" date="2017-10" db="EMBL/GenBank/DDBJ databases">
        <title>Novel microbial diversity and functional potential in the marine mammal oral microbiome.</title>
        <authorList>
            <person name="Dudek N.K."/>
            <person name="Sun C.L."/>
            <person name="Burstein D."/>
            <person name="Kantor R.S."/>
            <person name="Aliaga Goltsman D.S."/>
            <person name="Bik E.M."/>
            <person name="Thomas B.C."/>
            <person name="Banfield J.F."/>
            <person name="Relman D.A."/>
        </authorList>
    </citation>
    <scope>NUCLEOTIDE SEQUENCE [LARGE SCALE GENOMIC DNA]</scope>
    <source>
        <strain evidence="12">DOLJORAL78_47_21</strain>
    </source>
</reference>
<keyword evidence="10" id="KW-1133">Transmembrane helix</keyword>
<keyword evidence="6" id="KW-0808">Transferase</keyword>
<evidence type="ECO:0000256" key="4">
    <source>
        <dbReference type="ARBA" id="ARBA00022475"/>
    </source>
</evidence>
<dbReference type="InterPro" id="IPR004358">
    <property type="entry name" value="Sig_transdc_His_kin-like_C"/>
</dbReference>
<dbReference type="AlphaFoldDB" id="A0A2G6JP59"/>
<name>A0A2G6JP59_NEPCE</name>
<evidence type="ECO:0000256" key="1">
    <source>
        <dbReference type="ARBA" id="ARBA00000085"/>
    </source>
</evidence>
<keyword evidence="10" id="KW-0472">Membrane</keyword>
<comment type="caution">
    <text evidence="12">The sequence shown here is derived from an EMBL/GenBank/DDBJ whole genome shotgun (WGS) entry which is preliminary data.</text>
</comment>
<evidence type="ECO:0000259" key="11">
    <source>
        <dbReference type="PROSITE" id="PS50109"/>
    </source>
</evidence>
<keyword evidence="8 12" id="KW-0418">Kinase</keyword>
<dbReference type="Pfam" id="PF02518">
    <property type="entry name" value="HATPase_c"/>
    <property type="match status" value="1"/>
</dbReference>
<dbReference type="SUPFAM" id="SSF55874">
    <property type="entry name" value="ATPase domain of HSP90 chaperone/DNA topoisomerase II/histidine kinase"/>
    <property type="match status" value="1"/>
</dbReference>
<feature type="transmembrane region" description="Helical" evidence="10">
    <location>
        <begin position="12"/>
        <end position="33"/>
    </location>
</feature>
<dbReference type="STRING" id="207954.MED92_07916"/>
<protein>
    <recommendedName>
        <fullName evidence="3">histidine kinase</fullName>
        <ecNumber evidence="3">2.7.13.3</ecNumber>
    </recommendedName>
</protein>
<dbReference type="EC" id="2.7.13.3" evidence="3"/>
<evidence type="ECO:0000256" key="8">
    <source>
        <dbReference type="ARBA" id="ARBA00022777"/>
    </source>
</evidence>
<dbReference type="PROSITE" id="PS50109">
    <property type="entry name" value="HIS_KIN"/>
    <property type="match status" value="1"/>
</dbReference>
<feature type="transmembrane region" description="Helical" evidence="10">
    <location>
        <begin position="115"/>
        <end position="134"/>
    </location>
</feature>
<dbReference type="InterPro" id="IPR036890">
    <property type="entry name" value="HATPase_C_sf"/>
</dbReference>
<dbReference type="GO" id="GO:0000155">
    <property type="term" value="F:phosphorelay sensor kinase activity"/>
    <property type="evidence" value="ECO:0007669"/>
    <property type="project" value="InterPro"/>
</dbReference>
<dbReference type="PANTHER" id="PTHR44936">
    <property type="entry name" value="SENSOR PROTEIN CREC"/>
    <property type="match status" value="1"/>
</dbReference>
<accession>A0A2G6JP59</accession>
<dbReference type="SUPFAM" id="SSF47384">
    <property type="entry name" value="Homodimeric domain of signal transducing histidine kinase"/>
    <property type="match status" value="1"/>
</dbReference>
<dbReference type="CDD" id="cd00082">
    <property type="entry name" value="HisKA"/>
    <property type="match status" value="1"/>
</dbReference>